<reference evidence="11 12" key="1">
    <citation type="submission" date="2020-08" db="EMBL/GenBank/DDBJ databases">
        <title>Genomic Encyclopedia of Type Strains, Phase III (KMG-III): the genomes of soil and plant-associated and newly described type strains.</title>
        <authorList>
            <person name="Whitman W."/>
        </authorList>
    </citation>
    <scope>NUCLEOTIDE SEQUENCE [LARGE SCALE GENOMIC DNA]</scope>
    <source>
        <strain evidence="11 12">CECT 8654</strain>
    </source>
</reference>
<keyword evidence="2" id="KW-0813">Transport</keyword>
<evidence type="ECO:0000256" key="8">
    <source>
        <dbReference type="ARBA" id="ARBA00038435"/>
    </source>
</evidence>
<evidence type="ECO:0000256" key="7">
    <source>
        <dbReference type="ARBA" id="ARBA00023136"/>
    </source>
</evidence>
<dbReference type="InterPro" id="IPR052180">
    <property type="entry name" value="NhaC_Na-H+_Antiporter"/>
</dbReference>
<dbReference type="AlphaFoldDB" id="A0A7W4Z509"/>
<evidence type="ECO:0000259" key="10">
    <source>
        <dbReference type="Pfam" id="PF03553"/>
    </source>
</evidence>
<organism evidence="11 12">
    <name type="scientific">Litorivivens lipolytica</name>
    <dbReference type="NCBI Taxonomy" id="1524264"/>
    <lineage>
        <taxon>Bacteria</taxon>
        <taxon>Pseudomonadati</taxon>
        <taxon>Pseudomonadota</taxon>
        <taxon>Gammaproteobacteria</taxon>
        <taxon>Litorivivens</taxon>
    </lineage>
</organism>
<proteinExistence type="inferred from homology"/>
<feature type="transmembrane region" description="Helical" evidence="9">
    <location>
        <begin position="334"/>
        <end position="357"/>
    </location>
</feature>
<dbReference type="GO" id="GO:0005886">
    <property type="term" value="C:plasma membrane"/>
    <property type="evidence" value="ECO:0007669"/>
    <property type="project" value="UniProtKB-SubCell"/>
</dbReference>
<keyword evidence="3" id="KW-0050">Antiport</keyword>
<dbReference type="Pfam" id="PF03553">
    <property type="entry name" value="Na_H_antiporter"/>
    <property type="match status" value="1"/>
</dbReference>
<feature type="transmembrane region" description="Helical" evidence="9">
    <location>
        <begin position="196"/>
        <end position="218"/>
    </location>
</feature>
<feature type="transmembrane region" description="Helical" evidence="9">
    <location>
        <begin position="42"/>
        <end position="60"/>
    </location>
</feature>
<accession>A0A7W4Z509</accession>
<evidence type="ECO:0000256" key="4">
    <source>
        <dbReference type="ARBA" id="ARBA00022475"/>
    </source>
</evidence>
<keyword evidence="5 9" id="KW-0812">Transmembrane</keyword>
<comment type="subcellular location">
    <subcellularLocation>
        <location evidence="1">Cell membrane</location>
        <topology evidence="1">Multi-pass membrane protein</topology>
    </subcellularLocation>
</comment>
<evidence type="ECO:0000256" key="6">
    <source>
        <dbReference type="ARBA" id="ARBA00022989"/>
    </source>
</evidence>
<evidence type="ECO:0000256" key="1">
    <source>
        <dbReference type="ARBA" id="ARBA00004651"/>
    </source>
</evidence>
<keyword evidence="6 9" id="KW-1133">Transmembrane helix</keyword>
<feature type="domain" description="Na+/H+ antiporter NhaC-like C-terminal" evidence="10">
    <location>
        <begin position="165"/>
        <end position="470"/>
    </location>
</feature>
<dbReference type="PANTHER" id="PTHR33451:SF3">
    <property type="entry name" value="MALATE-2H(+)_NA(+)-LACTATE ANTIPORTER"/>
    <property type="match status" value="1"/>
</dbReference>
<feature type="transmembrane region" description="Helical" evidence="9">
    <location>
        <begin position="115"/>
        <end position="143"/>
    </location>
</feature>
<dbReference type="RefSeq" id="WP_183409320.1">
    <property type="nucleotide sequence ID" value="NZ_JACHWY010000001.1"/>
</dbReference>
<keyword evidence="4" id="KW-1003">Cell membrane</keyword>
<name>A0A7W4Z509_9GAMM</name>
<feature type="transmembrane region" description="Helical" evidence="9">
    <location>
        <begin position="150"/>
        <end position="168"/>
    </location>
</feature>
<evidence type="ECO:0000256" key="5">
    <source>
        <dbReference type="ARBA" id="ARBA00022692"/>
    </source>
</evidence>
<comment type="caution">
    <text evidence="11">The sequence shown here is derived from an EMBL/GenBank/DDBJ whole genome shotgun (WGS) entry which is preliminary data.</text>
</comment>
<protein>
    <submittedName>
        <fullName evidence="11">NhaC family Na+:H+ antiporter</fullName>
    </submittedName>
</protein>
<comment type="similarity">
    <text evidence="8">Belongs to the NhaC Na(+)/H(+) (TC 2.A.35) antiporter family.</text>
</comment>
<dbReference type="GO" id="GO:0015297">
    <property type="term" value="F:antiporter activity"/>
    <property type="evidence" value="ECO:0007669"/>
    <property type="project" value="UniProtKB-KW"/>
</dbReference>
<keyword evidence="7 9" id="KW-0472">Membrane</keyword>
<dbReference type="InterPro" id="IPR018461">
    <property type="entry name" value="Na/H_Antiport_NhaC-like_C"/>
</dbReference>
<dbReference type="Proteomes" id="UP000537130">
    <property type="component" value="Unassembled WGS sequence"/>
</dbReference>
<evidence type="ECO:0000313" key="12">
    <source>
        <dbReference type="Proteomes" id="UP000537130"/>
    </source>
</evidence>
<feature type="transmembrane region" description="Helical" evidence="9">
    <location>
        <begin position="435"/>
        <end position="457"/>
    </location>
</feature>
<dbReference type="NCBIfam" id="TIGR00931">
    <property type="entry name" value="antiport_nhaC"/>
    <property type="match status" value="1"/>
</dbReference>
<feature type="transmembrane region" description="Helical" evidence="9">
    <location>
        <begin position="263"/>
        <end position="280"/>
    </location>
</feature>
<dbReference type="EMBL" id="JACHWY010000001">
    <property type="protein sequence ID" value="MBB3046637.1"/>
    <property type="molecule type" value="Genomic_DNA"/>
</dbReference>
<gene>
    <name evidence="11" type="ORF">FHR99_000873</name>
</gene>
<feature type="transmembrane region" description="Helical" evidence="9">
    <location>
        <begin position="239"/>
        <end position="257"/>
    </location>
</feature>
<evidence type="ECO:0000256" key="9">
    <source>
        <dbReference type="SAM" id="Phobius"/>
    </source>
</evidence>
<keyword evidence="12" id="KW-1185">Reference proteome</keyword>
<dbReference type="InterPro" id="IPR004770">
    <property type="entry name" value="Na/H_antiport_NhaC"/>
</dbReference>
<evidence type="ECO:0000313" key="11">
    <source>
        <dbReference type="EMBL" id="MBB3046637.1"/>
    </source>
</evidence>
<feature type="transmembrane region" description="Helical" evidence="9">
    <location>
        <begin position="72"/>
        <end position="95"/>
    </location>
</feature>
<evidence type="ECO:0000256" key="3">
    <source>
        <dbReference type="ARBA" id="ARBA00022449"/>
    </source>
</evidence>
<sequence length="482" mass="50724">MQTPANSPTLTLALLPLTLLLILLGVNVALFGDSAIEGPNQIALIIAGVMAALISIRRGVAWSDLQDGMLKVVHVALTPILMLLLIGALASTWMISGIVPTLIVLGLQLADPAWFYAAAAVVCAIVSTAVGSSWTTAATIGVAMMATGQGLGMSLPVTAGAVISGAYFGDKLSPLSDTTNLASGVCGVDLFQHVRYLFLTTLPSFVLALGLFIAMGLTHSAEGQIAQPAEMINAINRNVHTSGWLLLVPALVVFAIVRKMPALPLMFFATLLGSLCSLLFQRELVYLIGGSEDWSGIYRGLIATLVTDNAISTGNAFTDDLLSTSGMAGMLNTIWLILCAVVFGGLMEASGCLTSLLNGLNRLVKGPSSLVATTSGTCGVLNLTASEQYLTLLIAGRMYPELYDQYNLSQKNLSRTLEDSGTVTSVLVPWNTCGAYHATVLGIGTLSYLPFCFFNLISPLMTVLVMRLGWKIETTSPAQNAQ</sequence>
<evidence type="ECO:0000256" key="2">
    <source>
        <dbReference type="ARBA" id="ARBA00022448"/>
    </source>
</evidence>
<dbReference type="PANTHER" id="PTHR33451">
    <property type="entry name" value="MALATE-2H(+)/NA(+)-LACTATE ANTIPORTER"/>
    <property type="match status" value="1"/>
</dbReference>